<accession>A0ABQ8ET27</accession>
<evidence type="ECO:0008006" key="4">
    <source>
        <dbReference type="Google" id="ProtNLM"/>
    </source>
</evidence>
<gene>
    <name evidence="2" type="ORF">BASA50_000795</name>
</gene>
<evidence type="ECO:0000256" key="1">
    <source>
        <dbReference type="SAM" id="MobiDB-lite"/>
    </source>
</evidence>
<feature type="compositionally biased region" description="Low complexity" evidence="1">
    <location>
        <begin position="66"/>
        <end position="80"/>
    </location>
</feature>
<feature type="compositionally biased region" description="Basic and acidic residues" evidence="1">
    <location>
        <begin position="95"/>
        <end position="120"/>
    </location>
</feature>
<dbReference type="EMBL" id="JAFCIX010000576">
    <property type="protein sequence ID" value="KAH6586090.1"/>
    <property type="molecule type" value="Genomic_DNA"/>
</dbReference>
<organism evidence="2 3">
    <name type="scientific">Batrachochytrium salamandrivorans</name>
    <dbReference type="NCBI Taxonomy" id="1357716"/>
    <lineage>
        <taxon>Eukaryota</taxon>
        <taxon>Fungi</taxon>
        <taxon>Fungi incertae sedis</taxon>
        <taxon>Chytridiomycota</taxon>
        <taxon>Chytridiomycota incertae sedis</taxon>
        <taxon>Chytridiomycetes</taxon>
        <taxon>Rhizophydiales</taxon>
        <taxon>Rhizophydiales incertae sedis</taxon>
        <taxon>Batrachochytrium</taxon>
    </lineage>
</organism>
<feature type="region of interest" description="Disordered" evidence="1">
    <location>
        <begin position="1"/>
        <end position="28"/>
    </location>
</feature>
<protein>
    <recommendedName>
        <fullName evidence="4">Proline-rich protein PRCC</fullName>
    </recommendedName>
</protein>
<dbReference type="Proteomes" id="UP001648503">
    <property type="component" value="Unassembled WGS sequence"/>
</dbReference>
<dbReference type="PANTHER" id="PTHR13621:SF2">
    <property type="entry name" value="PROLINE-RICH PROTEIN PRCC"/>
    <property type="match status" value="1"/>
</dbReference>
<proteinExistence type="predicted"/>
<comment type="caution">
    <text evidence="2">The sequence shown here is derived from an EMBL/GenBank/DDBJ whole genome shotgun (WGS) entry which is preliminary data.</text>
</comment>
<dbReference type="PANTHER" id="PTHR13621">
    <property type="entry name" value="PROLINE-RICH PROTEIN PRCC"/>
    <property type="match status" value="1"/>
</dbReference>
<reference evidence="2 3" key="1">
    <citation type="submission" date="2021-02" db="EMBL/GenBank/DDBJ databases">
        <title>Variation within the Batrachochytrium salamandrivorans European outbreak.</title>
        <authorList>
            <person name="Kelly M."/>
            <person name="Pasmans F."/>
            <person name="Shea T.P."/>
            <person name="Munoz J.F."/>
            <person name="Carranza S."/>
            <person name="Cuomo C.A."/>
            <person name="Martel A."/>
        </authorList>
    </citation>
    <scope>NUCLEOTIDE SEQUENCE [LARGE SCALE GENOMIC DNA]</scope>
    <source>
        <strain evidence="2 3">AMFP18/2</strain>
    </source>
</reference>
<sequence>MSLLVADYGSSSDEDENNNSHAPSLSALPAVSRKKVMIVVDLPAASSKSSNGIASTDDLPGSTHTGGAASKASGLGSLFAMLPAPKNASSKPASHHTDSRMELGADKEHADKEPADKEPAVRMLGQAAGDGSQPGLMISKPISRITNKKAAADPAPSLSKVSAPKDSTAPPTATGKSEPPQMKPSKISDELDSDCYFTLDLGESASVTNAVQSADIVLTERPAYSNRSSKTTESAVVGDYEAYSAQFSGYGGNQDAHRAYVYPCTDALDNTDQEDEEDTPRELDDDMLRKLGHNIKKDGAVEIKEINHTDQMGNMHMTFAERNASLQGLPENSSFAKLGSGVISQGMKRRHNIMSLAHEARARQQSLEEQAANRKIMKKATRSKYGF</sequence>
<keyword evidence="3" id="KW-1185">Reference proteome</keyword>
<evidence type="ECO:0000313" key="3">
    <source>
        <dbReference type="Proteomes" id="UP001648503"/>
    </source>
</evidence>
<feature type="region of interest" description="Disordered" evidence="1">
    <location>
        <begin position="45"/>
        <end position="189"/>
    </location>
</feature>
<name>A0ABQ8ET27_9FUNG</name>
<evidence type="ECO:0000313" key="2">
    <source>
        <dbReference type="EMBL" id="KAH6586090.1"/>
    </source>
</evidence>
<dbReference type="Pfam" id="PF10253">
    <property type="entry name" value="PRCC"/>
    <property type="match status" value="1"/>
</dbReference>
<dbReference type="InterPro" id="IPR018800">
    <property type="entry name" value="PRCC"/>
</dbReference>